<organism evidence="1 2">
    <name type="scientific">Protopolystoma xenopodis</name>
    <dbReference type="NCBI Taxonomy" id="117903"/>
    <lineage>
        <taxon>Eukaryota</taxon>
        <taxon>Metazoa</taxon>
        <taxon>Spiralia</taxon>
        <taxon>Lophotrochozoa</taxon>
        <taxon>Platyhelminthes</taxon>
        <taxon>Monogenea</taxon>
        <taxon>Polyopisthocotylea</taxon>
        <taxon>Polystomatidea</taxon>
        <taxon>Polystomatidae</taxon>
        <taxon>Protopolystoma</taxon>
    </lineage>
</organism>
<name>A0A3S5AI59_9PLAT</name>
<proteinExistence type="predicted"/>
<comment type="caution">
    <text evidence="1">The sequence shown here is derived from an EMBL/GenBank/DDBJ whole genome shotgun (WGS) entry which is preliminary data.</text>
</comment>
<dbReference type="Proteomes" id="UP000784294">
    <property type="component" value="Unassembled WGS sequence"/>
</dbReference>
<protein>
    <submittedName>
        <fullName evidence="1">Uncharacterized protein</fullName>
    </submittedName>
</protein>
<evidence type="ECO:0000313" key="1">
    <source>
        <dbReference type="EMBL" id="VEL37613.1"/>
    </source>
</evidence>
<gene>
    <name evidence="1" type="ORF">PXEA_LOCUS31053</name>
</gene>
<dbReference type="AlphaFoldDB" id="A0A3S5AI59"/>
<dbReference type="EMBL" id="CAAALY010255510">
    <property type="protein sequence ID" value="VEL37613.1"/>
    <property type="molecule type" value="Genomic_DNA"/>
</dbReference>
<accession>A0A3S5AI59</accession>
<evidence type="ECO:0000313" key="2">
    <source>
        <dbReference type="Proteomes" id="UP000784294"/>
    </source>
</evidence>
<sequence length="81" mass="8185">MLAGVLGSPAAAGTPGSLRIFSNPSAAASSSMQDLVTPNIICRSSFGGSSIPCPVNPPSDVVTTSNNSNVCKDVPILVRKR</sequence>
<keyword evidence="2" id="KW-1185">Reference proteome</keyword>
<reference evidence="1" key="1">
    <citation type="submission" date="2018-11" db="EMBL/GenBank/DDBJ databases">
        <authorList>
            <consortium name="Pathogen Informatics"/>
        </authorList>
    </citation>
    <scope>NUCLEOTIDE SEQUENCE</scope>
</reference>